<dbReference type="PANTHER" id="PTHR13817">
    <property type="entry name" value="TITIN"/>
    <property type="match status" value="1"/>
</dbReference>
<gene>
    <name evidence="3" type="ORF">EV197_0188</name>
</gene>
<feature type="domain" description="Fibronectin type-III" evidence="2">
    <location>
        <begin position="586"/>
        <end position="681"/>
    </location>
</feature>
<keyword evidence="1" id="KW-0677">Repeat</keyword>
<keyword evidence="4" id="KW-1185">Reference proteome</keyword>
<accession>A0A4Q7PEX0</accession>
<dbReference type="InterPro" id="IPR003961">
    <property type="entry name" value="FN3_dom"/>
</dbReference>
<dbReference type="Proteomes" id="UP000292262">
    <property type="component" value="Unassembled WGS sequence"/>
</dbReference>
<evidence type="ECO:0000256" key="1">
    <source>
        <dbReference type="ARBA" id="ARBA00022737"/>
    </source>
</evidence>
<reference evidence="3 4" key="1">
    <citation type="submission" date="2019-02" db="EMBL/GenBank/DDBJ databases">
        <title>Genomic Encyclopedia of Type Strains, Phase IV (KMG-IV): sequencing the most valuable type-strain genomes for metagenomic binning, comparative biology and taxonomic classification.</title>
        <authorList>
            <person name="Goeker M."/>
        </authorList>
    </citation>
    <scope>NUCLEOTIDE SEQUENCE [LARGE SCALE GENOMIC DNA]</scope>
    <source>
        <strain evidence="3 4">DSM 17196</strain>
    </source>
</reference>
<feature type="domain" description="Fibronectin type-III" evidence="2">
    <location>
        <begin position="490"/>
        <end position="584"/>
    </location>
</feature>
<dbReference type="InterPro" id="IPR036116">
    <property type="entry name" value="FN3_sf"/>
</dbReference>
<dbReference type="EMBL" id="SGXE01000001">
    <property type="protein sequence ID" value="RZS98986.1"/>
    <property type="molecule type" value="Genomic_DNA"/>
</dbReference>
<proteinExistence type="predicted"/>
<dbReference type="InterPro" id="IPR013783">
    <property type="entry name" value="Ig-like_fold"/>
</dbReference>
<comment type="caution">
    <text evidence="3">The sequence shown here is derived from an EMBL/GenBank/DDBJ whole genome shotgun (WGS) entry which is preliminary data.</text>
</comment>
<dbReference type="AlphaFoldDB" id="A0A4Q7PEX0"/>
<dbReference type="SUPFAM" id="SSF49265">
    <property type="entry name" value="Fibronectin type III"/>
    <property type="match status" value="3"/>
</dbReference>
<evidence type="ECO:0000259" key="2">
    <source>
        <dbReference type="PROSITE" id="PS50853"/>
    </source>
</evidence>
<dbReference type="Gene3D" id="2.60.40.10">
    <property type="entry name" value="Immunoglobulins"/>
    <property type="match status" value="4"/>
</dbReference>
<sequence>MKATIVKNIILNIKKKNSLLRWIEIRGIAFKIIDIIFMHNTPPTSPEGEASNPFLRRKGLGMDVLQAILYFKFFKYNCLRPRGCSNLKSIVLLVLILSFYSKAGNAQSTEELPEIKVIARAQEDQILLRWSLNTPISWKKGNRYGYTLERYTISRDRQTLAQPEKVIIGQRFMPAPMMEWEMLAEESDQGAIMAQALWGESFVVEGGGGLASVINRAEEQQQRFAFALYAADQNFHIAQKAGLGYVDTTVQPNEKYLYKVVANIPETELKTKEGGVYIGIMDYEPLPEPVDFVGVFQDQSTLLSWNSKILKNTYNAYSIERSEDGSNFRKLSSVPYATLTRAQEKEAARTLYIDSIANSQNYYYRIKGITSFGETGPASAIVTGTGKSVLKYVPHLISKKLLSQDEVELIWEFPEQGTPEITGFSLKRANTAQGVYMPVVTNIPPTARRIRYDKLRASNYFKITAIGKENNQRDSFSMLVQPIDSIPPKQPEGLTGTVDSTGVVQLQWTPNTEEDIQGYRIYRGNRKNEEYSQLTEAPYTQTKFTDTVPIANMGSKVYYQLIAVDRRYNMSKPSAILELTKPDVVPPTMPVFTSYAIVKGHVQLEWANSSSVDVEGHYIYRKGEKDANWNLVHQSPKSKNSSYTDKNVEAGNYYNYTVIARDESGLESAPAPPVSVIIPKSGLREGVKGFYANVNQYEKTIVLSWRFKGIDISGFELYRAVDDKPSTLYKVLPPQTQLFTDTKLTINTTYKYIIRVVYNDGSYSEYSSTKVTY</sequence>
<dbReference type="SMART" id="SM00060">
    <property type="entry name" value="FN3"/>
    <property type="match status" value="3"/>
</dbReference>
<name>A0A4Q7PEX0_9FLAO</name>
<evidence type="ECO:0000313" key="3">
    <source>
        <dbReference type="EMBL" id="RZS98986.1"/>
    </source>
</evidence>
<evidence type="ECO:0000313" key="4">
    <source>
        <dbReference type="Proteomes" id="UP000292262"/>
    </source>
</evidence>
<organism evidence="3 4">
    <name type="scientific">Aquimarina brevivitae</name>
    <dbReference type="NCBI Taxonomy" id="323412"/>
    <lineage>
        <taxon>Bacteria</taxon>
        <taxon>Pseudomonadati</taxon>
        <taxon>Bacteroidota</taxon>
        <taxon>Flavobacteriia</taxon>
        <taxon>Flavobacteriales</taxon>
        <taxon>Flavobacteriaceae</taxon>
        <taxon>Aquimarina</taxon>
    </lineage>
</organism>
<protein>
    <recommendedName>
        <fullName evidence="2">Fibronectin type-III domain-containing protein</fullName>
    </recommendedName>
</protein>
<dbReference type="PANTHER" id="PTHR13817:SF166">
    <property type="entry name" value="NEURONAL IGCAM-RELATED"/>
    <property type="match status" value="1"/>
</dbReference>
<dbReference type="PROSITE" id="PS50853">
    <property type="entry name" value="FN3"/>
    <property type="match status" value="2"/>
</dbReference>
<dbReference type="InterPro" id="IPR050964">
    <property type="entry name" value="Striated_Muscle_Regulatory"/>
</dbReference>
<dbReference type="CDD" id="cd00063">
    <property type="entry name" value="FN3"/>
    <property type="match status" value="2"/>
</dbReference>